<dbReference type="Pfam" id="PF23559">
    <property type="entry name" value="WHD_DRP"/>
    <property type="match status" value="1"/>
</dbReference>
<dbReference type="PRINTS" id="PR00364">
    <property type="entry name" value="DISEASERSIST"/>
</dbReference>
<dbReference type="Gene3D" id="3.40.50.300">
    <property type="entry name" value="P-loop containing nucleotide triphosphate hydrolases"/>
    <property type="match status" value="1"/>
</dbReference>
<dbReference type="InterPro" id="IPR002182">
    <property type="entry name" value="NB-ARC"/>
</dbReference>
<dbReference type="PANTHER" id="PTHR23155">
    <property type="entry name" value="DISEASE RESISTANCE PROTEIN RP"/>
    <property type="match status" value="1"/>
</dbReference>
<dbReference type="Pfam" id="PF23598">
    <property type="entry name" value="LRR_14"/>
    <property type="match status" value="1"/>
</dbReference>
<proteinExistence type="predicted"/>
<dbReference type="InterPro" id="IPR055414">
    <property type="entry name" value="LRR_R13L4/SHOC2-like"/>
</dbReference>
<organism evidence="7 8">
    <name type="scientific">Cajanus cajan</name>
    <name type="common">Pigeon pea</name>
    <name type="synonym">Cajanus indicus</name>
    <dbReference type="NCBI Taxonomy" id="3821"/>
    <lineage>
        <taxon>Eukaryota</taxon>
        <taxon>Viridiplantae</taxon>
        <taxon>Streptophyta</taxon>
        <taxon>Embryophyta</taxon>
        <taxon>Tracheophyta</taxon>
        <taxon>Spermatophyta</taxon>
        <taxon>Magnoliopsida</taxon>
        <taxon>eudicotyledons</taxon>
        <taxon>Gunneridae</taxon>
        <taxon>Pentapetalae</taxon>
        <taxon>rosids</taxon>
        <taxon>fabids</taxon>
        <taxon>Fabales</taxon>
        <taxon>Fabaceae</taxon>
        <taxon>Papilionoideae</taxon>
        <taxon>50 kb inversion clade</taxon>
        <taxon>NPAAA clade</taxon>
        <taxon>indigoferoid/millettioid clade</taxon>
        <taxon>Phaseoleae</taxon>
        <taxon>Cajanus</taxon>
    </lineage>
</organism>
<accession>A0A151S6V2</accession>
<feature type="domain" description="Disease resistance protein winged helix" evidence="5">
    <location>
        <begin position="223"/>
        <end position="294"/>
    </location>
</feature>
<dbReference type="SUPFAM" id="SSF52540">
    <property type="entry name" value="P-loop containing nucleoside triphosphate hydrolases"/>
    <property type="match status" value="1"/>
</dbReference>
<keyword evidence="3" id="KW-0175">Coiled coil</keyword>
<dbReference type="OMA" id="EMAWMEE"/>
<dbReference type="InterPro" id="IPR032675">
    <property type="entry name" value="LRR_dom_sf"/>
</dbReference>
<evidence type="ECO:0000256" key="3">
    <source>
        <dbReference type="SAM" id="Coils"/>
    </source>
</evidence>
<protein>
    <submittedName>
        <fullName evidence="7">Disease resistance RPP8-like protein 2</fullName>
    </submittedName>
</protein>
<evidence type="ECO:0000313" key="8">
    <source>
        <dbReference type="Proteomes" id="UP000075243"/>
    </source>
</evidence>
<evidence type="ECO:0000259" key="4">
    <source>
        <dbReference type="Pfam" id="PF00931"/>
    </source>
</evidence>
<evidence type="ECO:0000256" key="1">
    <source>
        <dbReference type="ARBA" id="ARBA00022737"/>
    </source>
</evidence>
<dbReference type="Gene3D" id="3.80.10.10">
    <property type="entry name" value="Ribonuclease Inhibitor"/>
    <property type="match status" value="2"/>
</dbReference>
<dbReference type="GO" id="GO:0043531">
    <property type="term" value="F:ADP binding"/>
    <property type="evidence" value="ECO:0007669"/>
    <property type="project" value="InterPro"/>
</dbReference>
<evidence type="ECO:0000313" key="7">
    <source>
        <dbReference type="EMBL" id="KYP50498.1"/>
    </source>
</evidence>
<feature type="domain" description="Disease resistance R13L4/SHOC-2-like LRR" evidence="6">
    <location>
        <begin position="338"/>
        <end position="641"/>
    </location>
</feature>
<dbReference type="InterPro" id="IPR058922">
    <property type="entry name" value="WHD_DRP"/>
</dbReference>
<keyword evidence="2" id="KW-0611">Plant defense</keyword>
<evidence type="ECO:0000259" key="6">
    <source>
        <dbReference type="Pfam" id="PF23598"/>
    </source>
</evidence>
<dbReference type="Pfam" id="PF00931">
    <property type="entry name" value="NB-ARC"/>
    <property type="match status" value="1"/>
</dbReference>
<gene>
    <name evidence="7" type="ORF">KK1_027750</name>
</gene>
<name>A0A151S6V2_CAJCA</name>
<dbReference type="SUPFAM" id="SSF52058">
    <property type="entry name" value="L domain-like"/>
    <property type="match status" value="1"/>
</dbReference>
<dbReference type="Gramene" id="C.cajan_27703.t">
    <property type="protein sequence ID" value="C.cajan_27703.t"/>
    <property type="gene ID" value="C.cajan_27703"/>
</dbReference>
<dbReference type="AlphaFoldDB" id="A0A151S6V2"/>
<feature type="coiled-coil region" evidence="3">
    <location>
        <begin position="462"/>
        <end position="489"/>
    </location>
</feature>
<keyword evidence="8" id="KW-1185">Reference proteome</keyword>
<dbReference type="InterPro" id="IPR044974">
    <property type="entry name" value="Disease_R_plants"/>
</dbReference>
<reference evidence="7" key="1">
    <citation type="journal article" date="2012" name="Nat. Biotechnol.">
        <title>Draft genome sequence of pigeonpea (Cajanus cajan), an orphan legume crop of resource-poor farmers.</title>
        <authorList>
            <person name="Varshney R.K."/>
            <person name="Chen W."/>
            <person name="Li Y."/>
            <person name="Bharti A.K."/>
            <person name="Saxena R.K."/>
            <person name="Schlueter J.A."/>
            <person name="Donoghue M.T."/>
            <person name="Azam S."/>
            <person name="Fan G."/>
            <person name="Whaley A.M."/>
            <person name="Farmer A.D."/>
            <person name="Sheridan J."/>
            <person name="Iwata A."/>
            <person name="Tuteja R."/>
            <person name="Penmetsa R.V."/>
            <person name="Wu W."/>
            <person name="Upadhyaya H.D."/>
            <person name="Yang S.P."/>
            <person name="Shah T."/>
            <person name="Saxena K.B."/>
            <person name="Michael T."/>
            <person name="McCombie W.R."/>
            <person name="Yang B."/>
            <person name="Zhang G."/>
            <person name="Yang H."/>
            <person name="Wang J."/>
            <person name="Spillane C."/>
            <person name="Cook D.R."/>
            <person name="May G.D."/>
            <person name="Xu X."/>
            <person name="Jackson S.A."/>
        </authorList>
    </citation>
    <scope>NUCLEOTIDE SEQUENCE [LARGE SCALE GENOMIC DNA]</scope>
</reference>
<dbReference type="Proteomes" id="UP000075243">
    <property type="component" value="Unassembled WGS sequence"/>
</dbReference>
<dbReference type="GO" id="GO:0098542">
    <property type="term" value="P:defense response to other organism"/>
    <property type="evidence" value="ECO:0007669"/>
    <property type="project" value="TreeGrafter"/>
</dbReference>
<dbReference type="InterPro" id="IPR042197">
    <property type="entry name" value="Apaf_helical"/>
</dbReference>
<sequence length="665" mass="76935">MIGVGKTTLAKAIYYHKAAVEHFPIRVWVTVTEGAAYKAQVLLMKKDGTKDQTLYVTQVRDHLKEKLCLVVLDNVSNTKDFDKLYEILSGSGMINGSRIVLTTRFKNVALHADTSNTPHQIRLLTKEESWELFKKVTGTEKTKLESKVEKLARNVVGRCGGLPLAISSIGCVLQAKGMSQENLLWVLERINHGNYKAQWLQAWKKNKQELSETMSNCLYYFILFPIDFEIPARRLVNLWVAEGLVKQNNQKTAEDIAEKCLEDLRDCNMIQVVALKSNAKIKTCHLPSMLREIILQDSNRTRHHQYSGIPLSVFFFDKREGSKPGEHVEKILSKGIASEQFRDIRVLDLERIFRPQLPRTLCKLIHITYLSLRWTYLEEFPPFIGKLLNLETLDLKHTCIRVLPSSIWKLKKLRNLYLNQKYRSRLEGKLRGNYQENLQTLWGVFMYGDCPLLQDLHKLKNLKNLKLAFQLTETEKETLAKKIAQLNQLHSLRLRSVNEIGSPKKLILYDMSKLENLSSLQLFGKLKDKLHLNSFPKNLTDLTLSESKLSDDPMPKLQSLFKLKSLCFYADSYKGRSMVCITDSFPQLQVLRFWNLRELQEWDVKEGAMPSLVEFEARSCRNLEFPTGLKHLKTLCLIKLYKMSEQFMNILNHKKTLSDDVEIHC</sequence>
<feature type="domain" description="NB-ARC" evidence="4">
    <location>
        <begin position="1"/>
        <end position="141"/>
    </location>
</feature>
<dbReference type="EMBL" id="KQ483454">
    <property type="protein sequence ID" value="KYP50498.1"/>
    <property type="molecule type" value="Genomic_DNA"/>
</dbReference>
<evidence type="ECO:0000259" key="5">
    <source>
        <dbReference type="Pfam" id="PF23559"/>
    </source>
</evidence>
<dbReference type="PANTHER" id="PTHR23155:SF955">
    <property type="entry name" value="AAA+ ATPASE DOMAIN-CONTAINING PROTEIN"/>
    <property type="match status" value="1"/>
</dbReference>
<keyword evidence="1" id="KW-0677">Repeat</keyword>
<evidence type="ECO:0000256" key="2">
    <source>
        <dbReference type="ARBA" id="ARBA00022821"/>
    </source>
</evidence>
<dbReference type="InterPro" id="IPR027417">
    <property type="entry name" value="P-loop_NTPase"/>
</dbReference>
<dbReference type="Gene3D" id="1.10.8.430">
    <property type="entry name" value="Helical domain of apoptotic protease-activating factors"/>
    <property type="match status" value="1"/>
</dbReference>